<feature type="region of interest" description="Disordered" evidence="1">
    <location>
        <begin position="95"/>
        <end position="239"/>
    </location>
</feature>
<sequence>DSPPRVQAGVEFTNSYNSILRLVVHLVVDQAVVLGMVLVEVDSISHAEIKMLGLHVVAPVWEVADGSPLSTLVTNDWLRSCDAFSVVIVGGGPRGGGGGRGAYGQRQSYHPSSLYHEPTDDDRPNLADTSDANSNSSREDRPRLKLKPRTAPIGEHDDRQLSERSKAIFGTGRPREASPVREIEESKPGGHPVQSKMSFLSADQPLTRTPSKAVNVPSPGRYPQHLAADRLAHSSCNLS</sequence>
<keyword evidence="3" id="KW-1185">Reference proteome</keyword>
<gene>
    <name evidence="2" type="ORF">DEA37_0013073</name>
</gene>
<feature type="non-terminal residue" evidence="2">
    <location>
        <position position="1"/>
    </location>
</feature>
<dbReference type="AlphaFoldDB" id="A0A5J4N753"/>
<evidence type="ECO:0000313" key="2">
    <source>
        <dbReference type="EMBL" id="KAA3671303.1"/>
    </source>
</evidence>
<comment type="caution">
    <text evidence="2">The sequence shown here is derived from an EMBL/GenBank/DDBJ whole genome shotgun (WGS) entry which is preliminary data.</text>
</comment>
<evidence type="ECO:0000256" key="1">
    <source>
        <dbReference type="SAM" id="MobiDB-lite"/>
    </source>
</evidence>
<evidence type="ECO:0000313" key="3">
    <source>
        <dbReference type="Proteomes" id="UP000324629"/>
    </source>
</evidence>
<protein>
    <submittedName>
        <fullName evidence="2">Uncharacterized protein</fullName>
    </submittedName>
</protein>
<name>A0A5J4N753_9TREM</name>
<accession>A0A5J4N753</accession>
<feature type="non-terminal residue" evidence="2">
    <location>
        <position position="239"/>
    </location>
</feature>
<dbReference type="Proteomes" id="UP000324629">
    <property type="component" value="Unassembled WGS sequence"/>
</dbReference>
<feature type="compositionally biased region" description="Basic and acidic residues" evidence="1">
    <location>
        <begin position="173"/>
        <end position="188"/>
    </location>
</feature>
<reference evidence="2 3" key="1">
    <citation type="journal article" date="2019" name="Gigascience">
        <title>Whole-genome sequence of the oriental lung fluke Paragonimus westermani.</title>
        <authorList>
            <person name="Oey H."/>
            <person name="Zakrzewski M."/>
            <person name="Narain K."/>
            <person name="Devi K.R."/>
            <person name="Agatsuma T."/>
            <person name="Nawaratna S."/>
            <person name="Gobert G.N."/>
            <person name="Jones M.K."/>
            <person name="Ragan M.A."/>
            <person name="McManus D.P."/>
            <person name="Krause L."/>
        </authorList>
    </citation>
    <scope>NUCLEOTIDE SEQUENCE [LARGE SCALE GENOMIC DNA]</scope>
    <source>
        <strain evidence="2 3">IND2009</strain>
    </source>
</reference>
<feature type="compositionally biased region" description="Basic and acidic residues" evidence="1">
    <location>
        <begin position="154"/>
        <end position="166"/>
    </location>
</feature>
<organism evidence="2 3">
    <name type="scientific">Paragonimus westermani</name>
    <dbReference type="NCBI Taxonomy" id="34504"/>
    <lineage>
        <taxon>Eukaryota</taxon>
        <taxon>Metazoa</taxon>
        <taxon>Spiralia</taxon>
        <taxon>Lophotrochozoa</taxon>
        <taxon>Platyhelminthes</taxon>
        <taxon>Trematoda</taxon>
        <taxon>Digenea</taxon>
        <taxon>Plagiorchiida</taxon>
        <taxon>Troglotremata</taxon>
        <taxon>Troglotrematidae</taxon>
        <taxon>Paragonimus</taxon>
    </lineage>
</organism>
<dbReference type="EMBL" id="QNGE01006734">
    <property type="protein sequence ID" value="KAA3671303.1"/>
    <property type="molecule type" value="Genomic_DNA"/>
</dbReference>
<proteinExistence type="predicted"/>
<feature type="compositionally biased region" description="Polar residues" evidence="1">
    <location>
        <begin position="127"/>
        <end position="136"/>
    </location>
</feature>